<name>A0A9P0H9I0_NEZVI</name>
<feature type="chain" id="PRO_5040489508" description="Neuropeptide" evidence="1">
    <location>
        <begin position="19"/>
        <end position="78"/>
    </location>
</feature>
<evidence type="ECO:0000313" key="2">
    <source>
        <dbReference type="EMBL" id="CAH1397906.1"/>
    </source>
</evidence>
<gene>
    <name evidence="2" type="ORF">NEZAVI_LOCUS7653</name>
</gene>
<proteinExistence type="predicted"/>
<evidence type="ECO:0000313" key="3">
    <source>
        <dbReference type="Proteomes" id="UP001152798"/>
    </source>
</evidence>
<dbReference type="Proteomes" id="UP001152798">
    <property type="component" value="Chromosome 4"/>
</dbReference>
<keyword evidence="1" id="KW-0732">Signal</keyword>
<dbReference type="AlphaFoldDB" id="A0A9P0H9I0"/>
<dbReference type="EMBL" id="OV725080">
    <property type="protein sequence ID" value="CAH1397906.1"/>
    <property type="molecule type" value="Genomic_DNA"/>
</dbReference>
<protein>
    <recommendedName>
        <fullName evidence="4">Neuropeptide</fullName>
    </recommendedName>
</protein>
<feature type="signal peptide" evidence="1">
    <location>
        <begin position="1"/>
        <end position="18"/>
    </location>
</feature>
<evidence type="ECO:0008006" key="4">
    <source>
        <dbReference type="Google" id="ProtNLM"/>
    </source>
</evidence>
<reference evidence="2" key="1">
    <citation type="submission" date="2022-01" db="EMBL/GenBank/DDBJ databases">
        <authorList>
            <person name="King R."/>
        </authorList>
    </citation>
    <scope>NUCLEOTIDE SEQUENCE</scope>
</reference>
<organism evidence="2 3">
    <name type="scientific">Nezara viridula</name>
    <name type="common">Southern green stink bug</name>
    <name type="synonym">Cimex viridulus</name>
    <dbReference type="NCBI Taxonomy" id="85310"/>
    <lineage>
        <taxon>Eukaryota</taxon>
        <taxon>Metazoa</taxon>
        <taxon>Ecdysozoa</taxon>
        <taxon>Arthropoda</taxon>
        <taxon>Hexapoda</taxon>
        <taxon>Insecta</taxon>
        <taxon>Pterygota</taxon>
        <taxon>Neoptera</taxon>
        <taxon>Paraneoptera</taxon>
        <taxon>Hemiptera</taxon>
        <taxon>Heteroptera</taxon>
        <taxon>Panheteroptera</taxon>
        <taxon>Pentatomomorpha</taxon>
        <taxon>Pentatomoidea</taxon>
        <taxon>Pentatomidae</taxon>
        <taxon>Pentatominae</taxon>
        <taxon>Nezara</taxon>
    </lineage>
</organism>
<evidence type="ECO:0000256" key="1">
    <source>
        <dbReference type="SAM" id="SignalP"/>
    </source>
</evidence>
<keyword evidence="3" id="KW-1185">Reference proteome</keyword>
<sequence>MQFHMVILFLVFITCSSSYFLGHHNGILLDIFTKSKTSSVQTRCNEVLCCPEGFICGFGTTYCYNEYGILQQLMISCH</sequence>
<accession>A0A9P0H9I0</accession>